<feature type="transmembrane region" description="Helical" evidence="2">
    <location>
        <begin position="362"/>
        <end position="381"/>
    </location>
</feature>
<protein>
    <submittedName>
        <fullName evidence="3">Uncharacterized protein</fullName>
    </submittedName>
</protein>
<dbReference type="Pfam" id="PF13593">
    <property type="entry name" value="SBF_like"/>
    <property type="match status" value="1"/>
</dbReference>
<feature type="transmembrane region" description="Helical" evidence="2">
    <location>
        <begin position="138"/>
        <end position="155"/>
    </location>
</feature>
<dbReference type="Proteomes" id="UP000017861">
    <property type="component" value="Unassembled WGS sequence"/>
</dbReference>
<dbReference type="PANTHER" id="PTHR18640:SF5">
    <property type="entry name" value="SODIUM_BILE ACID COTRANSPORTER 7"/>
    <property type="match status" value="1"/>
</dbReference>
<dbReference type="EMBL" id="AYLP01000089">
    <property type="protein sequence ID" value="ESS64458.1"/>
    <property type="molecule type" value="Genomic_DNA"/>
</dbReference>
<sequence>MFFSVLRFGGVFALFCFVTHISVRLRVCARMCCHAIPLCLFLLYLVSFFLSVCVVALCRGFTTSFDTGELKGGMSSGGGRGEGQSSQIWRPSPEAQSIRDLSSSCTGEDVGFIAGSNEKVVRLVVGSLSVVDWVRSQWLLGLFILSIGMAYYHPVSAGIAASAWTRILVFISFALSGASFPDIDKSATLRFMGPTITMFVMSFILSPILGAAIYVIFRSSSGGDNYLLVGLMCTFCLPPSVILSVAATRSSQGNEALSQYLSAVGIVCGVIASPLLMLACMLFSYSSKFPVTADLMLFPATAIGPFFFGVIAQKIFAWASHRRITGEDRESLRITKAEMACSEVCNGSLFYWRQRAVQLNSLVLLLVNYFMFSSFFVQSIAPSLLTWRGVGLISFVELTLYTVMCVVGWLLASLFACSPEERIALFFALITKSEVLVVPIILQIFHENRQAAVILLPSLIYHLIQAFTTGMLSFPLRRWRCQYNCRPGTTLLPLRLSRVNRSPSTKP</sequence>
<organism evidence="3 4">
    <name type="scientific">Trypanosoma cruzi Dm28c</name>
    <dbReference type="NCBI Taxonomy" id="1416333"/>
    <lineage>
        <taxon>Eukaryota</taxon>
        <taxon>Discoba</taxon>
        <taxon>Euglenozoa</taxon>
        <taxon>Kinetoplastea</taxon>
        <taxon>Metakinetoplastina</taxon>
        <taxon>Trypanosomatida</taxon>
        <taxon>Trypanosomatidae</taxon>
        <taxon>Trypanosoma</taxon>
        <taxon>Schizotrypanum</taxon>
    </lineage>
</organism>
<reference evidence="3 4" key="1">
    <citation type="journal article" date="2014" name="Genome Announc.">
        <title>Trypanosoma cruzi Clone Dm28c Draft Genome Sequence.</title>
        <authorList>
            <person name="Grisard E.C."/>
            <person name="Teixeira S.M."/>
            <person name="de Almeida L.G."/>
            <person name="Stoco P.H."/>
            <person name="Gerber A.L."/>
            <person name="Talavera-Lopez C."/>
            <person name="Lima O.C."/>
            <person name="Andersson B."/>
            <person name="de Vasconcelos A.T."/>
        </authorList>
    </citation>
    <scope>NUCLEOTIDE SEQUENCE [LARGE SCALE GENOMIC DNA]</scope>
    <source>
        <strain evidence="3 4">Dm28c</strain>
    </source>
</reference>
<name>V5BIX8_TRYCR</name>
<feature type="transmembrane region" description="Helical" evidence="2">
    <location>
        <begin position="195"/>
        <end position="217"/>
    </location>
</feature>
<keyword evidence="2" id="KW-0472">Membrane</keyword>
<dbReference type="VEuPathDB" id="TriTrypDB:TCDM_07438"/>
<accession>V5BIX8</accession>
<gene>
    <name evidence="3" type="ORF">TCDM_07438</name>
</gene>
<feature type="transmembrane region" description="Helical" evidence="2">
    <location>
        <begin position="451"/>
        <end position="474"/>
    </location>
</feature>
<evidence type="ECO:0000313" key="4">
    <source>
        <dbReference type="Proteomes" id="UP000017861"/>
    </source>
</evidence>
<evidence type="ECO:0000313" key="3">
    <source>
        <dbReference type="EMBL" id="ESS64458.1"/>
    </source>
</evidence>
<feature type="transmembrane region" description="Helical" evidence="2">
    <location>
        <begin position="34"/>
        <end position="58"/>
    </location>
</feature>
<comment type="caution">
    <text evidence="3">The sequence shown here is derived from an EMBL/GenBank/DDBJ whole genome shotgun (WGS) entry which is preliminary data.</text>
</comment>
<dbReference type="PANTHER" id="PTHR18640">
    <property type="entry name" value="SOLUTE CARRIER FAMILY 10 MEMBER 7"/>
    <property type="match status" value="1"/>
</dbReference>
<feature type="region of interest" description="Disordered" evidence="1">
    <location>
        <begin position="72"/>
        <end position="91"/>
    </location>
</feature>
<dbReference type="Gene3D" id="1.20.1530.20">
    <property type="match status" value="1"/>
</dbReference>
<dbReference type="GO" id="GO:0005886">
    <property type="term" value="C:plasma membrane"/>
    <property type="evidence" value="ECO:0007669"/>
    <property type="project" value="TreeGrafter"/>
</dbReference>
<evidence type="ECO:0000256" key="2">
    <source>
        <dbReference type="SAM" id="Phobius"/>
    </source>
</evidence>
<dbReference type="InterPro" id="IPR016833">
    <property type="entry name" value="Put_Na-Bile_cotransptr"/>
</dbReference>
<feature type="transmembrane region" description="Helical" evidence="2">
    <location>
        <begin position="387"/>
        <end position="411"/>
    </location>
</feature>
<feature type="transmembrane region" description="Helical" evidence="2">
    <location>
        <begin position="260"/>
        <end position="285"/>
    </location>
</feature>
<evidence type="ECO:0000256" key="1">
    <source>
        <dbReference type="SAM" id="MobiDB-lite"/>
    </source>
</evidence>
<keyword evidence="2" id="KW-0812">Transmembrane</keyword>
<dbReference type="AlphaFoldDB" id="V5BIX8"/>
<feature type="compositionally biased region" description="Gly residues" evidence="1">
    <location>
        <begin position="72"/>
        <end position="82"/>
    </location>
</feature>
<dbReference type="OrthoDB" id="188035at2759"/>
<feature type="transmembrane region" description="Helical" evidence="2">
    <location>
        <begin position="423"/>
        <end position="445"/>
    </location>
</feature>
<keyword evidence="2" id="KW-1133">Transmembrane helix</keyword>
<dbReference type="InterPro" id="IPR038770">
    <property type="entry name" value="Na+/solute_symporter_sf"/>
</dbReference>
<proteinExistence type="predicted"/>
<feature type="transmembrane region" description="Helical" evidence="2">
    <location>
        <begin position="297"/>
        <end position="319"/>
    </location>
</feature>
<feature type="transmembrane region" description="Helical" evidence="2">
    <location>
        <begin position="229"/>
        <end position="248"/>
    </location>
</feature>